<dbReference type="InterPro" id="IPR002933">
    <property type="entry name" value="Peptidase_M20"/>
</dbReference>
<dbReference type="PANTHER" id="PTHR32494:SF5">
    <property type="entry name" value="ALLANTOATE AMIDOHYDROLASE"/>
    <property type="match status" value="1"/>
</dbReference>
<dbReference type="InterPro" id="IPR036264">
    <property type="entry name" value="Bact_exopeptidase_dim_dom"/>
</dbReference>
<comment type="similarity">
    <text evidence="1">Belongs to the peptidase M20 family.</text>
</comment>
<evidence type="ECO:0000259" key="3">
    <source>
        <dbReference type="Pfam" id="PF07687"/>
    </source>
</evidence>
<evidence type="ECO:0000256" key="1">
    <source>
        <dbReference type="ARBA" id="ARBA00006153"/>
    </source>
</evidence>
<dbReference type="NCBIfam" id="TIGR01879">
    <property type="entry name" value="hydantase"/>
    <property type="match status" value="1"/>
</dbReference>
<dbReference type="NCBIfam" id="NF006769">
    <property type="entry name" value="PRK09290.1-3"/>
    <property type="match status" value="1"/>
</dbReference>
<reference evidence="5" key="1">
    <citation type="journal article" date="2019" name="Int. J. Syst. Evol. Microbiol.">
        <title>The Global Catalogue of Microorganisms (GCM) 10K type strain sequencing project: providing services to taxonomists for standard genome sequencing and annotation.</title>
        <authorList>
            <consortium name="The Broad Institute Genomics Platform"/>
            <consortium name="The Broad Institute Genome Sequencing Center for Infectious Disease"/>
            <person name="Wu L."/>
            <person name="Ma J."/>
        </authorList>
    </citation>
    <scope>NUCLEOTIDE SEQUENCE [LARGE SCALE GENOMIC DNA]</scope>
    <source>
        <strain evidence="5">CGMCC 1.15474</strain>
    </source>
</reference>
<dbReference type="InterPro" id="IPR010158">
    <property type="entry name" value="Amidase_Cbmase"/>
</dbReference>
<evidence type="ECO:0000313" key="4">
    <source>
        <dbReference type="EMBL" id="MFD2215724.1"/>
    </source>
</evidence>
<dbReference type="Pfam" id="PF01546">
    <property type="entry name" value="Peptidase_M20"/>
    <property type="match status" value="1"/>
</dbReference>
<name>A0ABW5C238_9BACI</name>
<dbReference type="Gene3D" id="3.40.630.10">
    <property type="entry name" value="Zn peptidases"/>
    <property type="match status" value="1"/>
</dbReference>
<keyword evidence="2" id="KW-0378">Hydrolase</keyword>
<protein>
    <submittedName>
        <fullName evidence="4">M20 family metallo-hydrolase</fullName>
    </submittedName>
</protein>
<dbReference type="RefSeq" id="WP_379052829.1">
    <property type="nucleotide sequence ID" value="NZ_JBHUIK010000004.1"/>
</dbReference>
<dbReference type="CDD" id="cd03884">
    <property type="entry name" value="M20_bAS"/>
    <property type="match status" value="1"/>
</dbReference>
<evidence type="ECO:0000313" key="5">
    <source>
        <dbReference type="Proteomes" id="UP001597318"/>
    </source>
</evidence>
<dbReference type="Gene3D" id="3.30.70.360">
    <property type="match status" value="1"/>
</dbReference>
<dbReference type="SUPFAM" id="SSF53187">
    <property type="entry name" value="Zn-dependent exopeptidases"/>
    <property type="match status" value="1"/>
</dbReference>
<dbReference type="InterPro" id="IPR011650">
    <property type="entry name" value="Peptidase_M20_dimer"/>
</dbReference>
<gene>
    <name evidence="4" type="ORF">ACFSKK_18730</name>
</gene>
<dbReference type="Proteomes" id="UP001597318">
    <property type="component" value="Unassembled WGS sequence"/>
</dbReference>
<feature type="domain" description="Peptidase M20 dimerisation" evidence="3">
    <location>
        <begin position="212"/>
        <end position="310"/>
    </location>
</feature>
<dbReference type="SUPFAM" id="SSF55031">
    <property type="entry name" value="Bacterial exopeptidase dimerisation domain"/>
    <property type="match status" value="1"/>
</dbReference>
<keyword evidence="5" id="KW-1185">Reference proteome</keyword>
<dbReference type="Pfam" id="PF07687">
    <property type="entry name" value="M20_dimer"/>
    <property type="match status" value="1"/>
</dbReference>
<dbReference type="PIRSF" id="PIRSF001235">
    <property type="entry name" value="Amidase_carbamoylase"/>
    <property type="match status" value="1"/>
</dbReference>
<organism evidence="4 5">
    <name type="scientific">Metabacillus endolithicus</name>
    <dbReference type="NCBI Taxonomy" id="1535204"/>
    <lineage>
        <taxon>Bacteria</taxon>
        <taxon>Bacillati</taxon>
        <taxon>Bacillota</taxon>
        <taxon>Bacilli</taxon>
        <taxon>Bacillales</taxon>
        <taxon>Bacillaceae</taxon>
        <taxon>Metabacillus</taxon>
    </lineage>
</organism>
<evidence type="ECO:0000256" key="2">
    <source>
        <dbReference type="ARBA" id="ARBA00022801"/>
    </source>
</evidence>
<accession>A0ABW5C238</accession>
<dbReference type="EMBL" id="JBHUIK010000004">
    <property type="protein sequence ID" value="MFD2215724.1"/>
    <property type="molecule type" value="Genomic_DNA"/>
</dbReference>
<dbReference type="NCBIfam" id="NF006771">
    <property type="entry name" value="PRK09290.1-5"/>
    <property type="match status" value="1"/>
</dbReference>
<sequence>MEITKLSINRTRLLETINISSKIGAIDNGGLNRLALTHEDKLMRNQFCEWLKAENLEVRVDDFGNIYGRRNGRKNNGPAIAIGSHLDTQPCGGRYDGILGVLTSLEVIRVLNEHGIETDYPIEIINFTNEEGARFSPPMLGSGGVAGVFTKDFIYNLKDTNGKTFEEALKEIGYMGDEENRIKLVRNFIELHIEQGPILERENKTIGIVEGIQGMSWLTVKVIGESNHAGPTPMENRKDPLVISSKMITRINELTREIEGLKTTVGKLNVSPNVANVIPGEVEFTVDIRHQDDETRNDAMERLKEQLSTLAFLHQVELTIQTPWDSNAVTFSPLITDVISETAEKLNFSFKRLYSGPGHDAKYMSYLGDTGMIFLPSINGISHNVLEKTLDDDIEKGATLLLSVILSLSTEN</sequence>
<comment type="caution">
    <text evidence="4">The sequence shown here is derived from an EMBL/GenBank/DDBJ whole genome shotgun (WGS) entry which is preliminary data.</text>
</comment>
<proteinExistence type="inferred from homology"/>
<dbReference type="PANTHER" id="PTHR32494">
    <property type="entry name" value="ALLANTOATE DEIMINASE-RELATED"/>
    <property type="match status" value="1"/>
</dbReference>